<dbReference type="CDD" id="cd03425">
    <property type="entry name" value="NUDIX_MutT_NudA_like"/>
    <property type="match status" value="1"/>
</dbReference>
<dbReference type="GO" id="GO:0044716">
    <property type="term" value="F:8-oxo-GDP phosphatase activity"/>
    <property type="evidence" value="ECO:0007669"/>
    <property type="project" value="TreeGrafter"/>
</dbReference>
<comment type="similarity">
    <text evidence="2 17">Belongs to the Nudix hydrolase family.</text>
</comment>
<dbReference type="InterPro" id="IPR020084">
    <property type="entry name" value="NUDIX_hydrolase_CS"/>
</dbReference>
<evidence type="ECO:0000256" key="6">
    <source>
        <dbReference type="ARBA" id="ARBA00022763"/>
    </source>
</evidence>
<evidence type="ECO:0000256" key="10">
    <source>
        <dbReference type="ARBA" id="ARBA00035861"/>
    </source>
</evidence>
<comment type="catalytic activity">
    <reaction evidence="10">
        <text>8-oxo-dGTP + H2O = 8-oxo-dGMP + diphosphate + H(+)</text>
        <dbReference type="Rhea" id="RHEA:31575"/>
        <dbReference type="ChEBI" id="CHEBI:15377"/>
        <dbReference type="ChEBI" id="CHEBI:15378"/>
        <dbReference type="ChEBI" id="CHEBI:33019"/>
        <dbReference type="ChEBI" id="CHEBI:63224"/>
        <dbReference type="ChEBI" id="CHEBI:77896"/>
        <dbReference type="EC" id="3.6.1.55"/>
    </reaction>
</comment>
<keyword evidence="8" id="KW-0460">Magnesium</keyword>
<dbReference type="InterPro" id="IPR047127">
    <property type="entry name" value="MutT-like"/>
</dbReference>
<dbReference type="SUPFAM" id="SSF55811">
    <property type="entry name" value="Nudix"/>
    <property type="match status" value="1"/>
</dbReference>
<dbReference type="STRING" id="1203554.HMPREF1476_00082"/>
<dbReference type="EMBL" id="ATCF01000004">
    <property type="protein sequence ID" value="EPE01852.1"/>
    <property type="molecule type" value="Genomic_DNA"/>
</dbReference>
<dbReference type="InterPro" id="IPR015797">
    <property type="entry name" value="NUDIX_hydrolase-like_dom_sf"/>
</dbReference>
<keyword evidence="4" id="KW-0235">DNA replication</keyword>
<keyword evidence="5" id="KW-0479">Metal-binding</keyword>
<evidence type="ECO:0000313" key="20">
    <source>
        <dbReference type="Proteomes" id="UP000014400"/>
    </source>
</evidence>
<dbReference type="GO" id="GO:0008413">
    <property type="term" value="F:8-oxo-7,8-dihydroguanosine triphosphate pyrophosphatase activity"/>
    <property type="evidence" value="ECO:0007669"/>
    <property type="project" value="TreeGrafter"/>
</dbReference>
<dbReference type="PROSITE" id="PS00893">
    <property type="entry name" value="NUDIX_BOX"/>
    <property type="match status" value="1"/>
</dbReference>
<evidence type="ECO:0000256" key="2">
    <source>
        <dbReference type="ARBA" id="ARBA00005582"/>
    </source>
</evidence>
<dbReference type="PRINTS" id="PR00502">
    <property type="entry name" value="NUDIXFAMILY"/>
</dbReference>
<comment type="catalytic activity">
    <reaction evidence="11">
        <text>8-oxo-GTP + H2O = 8-oxo-GMP + diphosphate + H(+)</text>
        <dbReference type="Rhea" id="RHEA:67616"/>
        <dbReference type="ChEBI" id="CHEBI:15377"/>
        <dbReference type="ChEBI" id="CHEBI:15378"/>
        <dbReference type="ChEBI" id="CHEBI:33019"/>
        <dbReference type="ChEBI" id="CHEBI:143553"/>
        <dbReference type="ChEBI" id="CHEBI:145694"/>
    </reaction>
</comment>
<comment type="caution">
    <text evidence="19">The sequence shown here is derived from an EMBL/GenBank/DDBJ whole genome shotgun (WGS) entry which is preliminary data.</text>
</comment>
<evidence type="ECO:0000256" key="17">
    <source>
        <dbReference type="RuleBase" id="RU003476"/>
    </source>
</evidence>
<dbReference type="RefSeq" id="WP_016473562.1">
    <property type="nucleotide sequence ID" value="NZ_KE150480.1"/>
</dbReference>
<evidence type="ECO:0000256" key="13">
    <source>
        <dbReference type="ARBA" id="ARBA00040794"/>
    </source>
</evidence>
<dbReference type="PATRIC" id="fig|1203554.3.peg.71"/>
<evidence type="ECO:0000256" key="12">
    <source>
        <dbReference type="ARBA" id="ARBA00038905"/>
    </source>
</evidence>
<evidence type="ECO:0000256" key="11">
    <source>
        <dbReference type="ARBA" id="ARBA00036904"/>
    </source>
</evidence>
<dbReference type="AlphaFoldDB" id="S3BN67"/>
<protein>
    <recommendedName>
        <fullName evidence="13">8-oxo-dGTP diphosphatase</fullName>
        <ecNumber evidence="12">3.6.1.55</ecNumber>
    </recommendedName>
    <alternativeName>
        <fullName evidence="16">7,8-dihydro-8-oxoguanine-triphosphatase</fullName>
    </alternativeName>
    <alternativeName>
        <fullName evidence="15">Mutator protein MutT</fullName>
    </alternativeName>
    <alternativeName>
        <fullName evidence="14">dGTP pyrophosphohydrolase</fullName>
    </alternativeName>
</protein>
<dbReference type="InterPro" id="IPR000086">
    <property type="entry name" value="NUDIX_hydrolase_dom"/>
</dbReference>
<comment type="cofactor">
    <cofactor evidence="1">
        <name>Mg(2+)</name>
        <dbReference type="ChEBI" id="CHEBI:18420"/>
    </cofactor>
</comment>
<evidence type="ECO:0000256" key="3">
    <source>
        <dbReference type="ARBA" id="ARBA00022457"/>
    </source>
</evidence>
<dbReference type="PROSITE" id="PS51462">
    <property type="entry name" value="NUDIX"/>
    <property type="match status" value="1"/>
</dbReference>
<reference evidence="19 20" key="1">
    <citation type="submission" date="2013-04" db="EMBL/GenBank/DDBJ databases">
        <title>The Genome Sequence of Sutterella wadsworthensis HGA0223.</title>
        <authorList>
            <consortium name="The Broad Institute Genomics Platform"/>
            <person name="Earl A."/>
            <person name="Ward D."/>
            <person name="Feldgarden M."/>
            <person name="Gevers D."/>
            <person name="Schmidt T.M."/>
            <person name="Dover J."/>
            <person name="Dai D."/>
            <person name="Walker B."/>
            <person name="Young S."/>
            <person name="Zeng Q."/>
            <person name="Gargeya S."/>
            <person name="Fitzgerald M."/>
            <person name="Haas B."/>
            <person name="Abouelleil A."/>
            <person name="Allen A.W."/>
            <person name="Alvarado L."/>
            <person name="Arachchi H.M."/>
            <person name="Berlin A.M."/>
            <person name="Chapman S.B."/>
            <person name="Gainer-Dewar J."/>
            <person name="Goldberg J."/>
            <person name="Griggs A."/>
            <person name="Gujja S."/>
            <person name="Hansen M."/>
            <person name="Howarth C."/>
            <person name="Imamovic A."/>
            <person name="Ireland A."/>
            <person name="Larimer J."/>
            <person name="McCowan C."/>
            <person name="Murphy C."/>
            <person name="Pearson M."/>
            <person name="Poon T.W."/>
            <person name="Priest M."/>
            <person name="Roberts A."/>
            <person name="Saif S."/>
            <person name="Shea T."/>
            <person name="Sisk P."/>
            <person name="Sykes S."/>
            <person name="Wortman J."/>
            <person name="Nusbaum C."/>
            <person name="Birren B."/>
        </authorList>
    </citation>
    <scope>NUCLEOTIDE SEQUENCE [LARGE SCALE GENOMIC DNA]</scope>
    <source>
        <strain evidence="19 20">HGA0223</strain>
    </source>
</reference>
<dbReference type="GO" id="GO:0046872">
    <property type="term" value="F:metal ion binding"/>
    <property type="evidence" value="ECO:0007669"/>
    <property type="project" value="UniProtKB-KW"/>
</dbReference>
<dbReference type="eggNOG" id="COG0494">
    <property type="taxonomic scope" value="Bacteria"/>
</dbReference>
<accession>S3BN67</accession>
<keyword evidence="6" id="KW-0227">DNA damage</keyword>
<dbReference type="Gene3D" id="3.90.79.10">
    <property type="entry name" value="Nucleoside Triphosphate Pyrophosphohydrolase"/>
    <property type="match status" value="1"/>
</dbReference>
<evidence type="ECO:0000259" key="18">
    <source>
        <dbReference type="PROSITE" id="PS51462"/>
    </source>
</evidence>
<evidence type="ECO:0000256" key="4">
    <source>
        <dbReference type="ARBA" id="ARBA00022705"/>
    </source>
</evidence>
<evidence type="ECO:0000256" key="15">
    <source>
        <dbReference type="ARBA" id="ARBA00041979"/>
    </source>
</evidence>
<keyword evidence="3" id="KW-0515">Mutator protein</keyword>
<dbReference type="GO" id="GO:0044715">
    <property type="term" value="F:8-oxo-dGDP phosphatase activity"/>
    <property type="evidence" value="ECO:0007669"/>
    <property type="project" value="TreeGrafter"/>
</dbReference>
<dbReference type="Pfam" id="PF00293">
    <property type="entry name" value="NUDIX"/>
    <property type="match status" value="1"/>
</dbReference>
<dbReference type="GO" id="GO:0035539">
    <property type="term" value="F:8-oxo-7,8-dihydrodeoxyguanosine triphosphate pyrophosphatase activity"/>
    <property type="evidence" value="ECO:0007669"/>
    <property type="project" value="UniProtKB-EC"/>
</dbReference>
<evidence type="ECO:0000256" key="7">
    <source>
        <dbReference type="ARBA" id="ARBA00022801"/>
    </source>
</evidence>
<organism evidence="19 20">
    <name type="scientific">Sutterella wadsworthensis HGA0223</name>
    <dbReference type="NCBI Taxonomy" id="1203554"/>
    <lineage>
        <taxon>Bacteria</taxon>
        <taxon>Pseudomonadati</taxon>
        <taxon>Pseudomonadota</taxon>
        <taxon>Betaproteobacteria</taxon>
        <taxon>Burkholderiales</taxon>
        <taxon>Sutterellaceae</taxon>
        <taxon>Sutterella</taxon>
    </lineage>
</organism>
<evidence type="ECO:0000256" key="14">
    <source>
        <dbReference type="ARBA" id="ARBA00041592"/>
    </source>
</evidence>
<evidence type="ECO:0000256" key="1">
    <source>
        <dbReference type="ARBA" id="ARBA00001946"/>
    </source>
</evidence>
<keyword evidence="7 17" id="KW-0378">Hydrolase</keyword>
<dbReference type="InterPro" id="IPR020476">
    <property type="entry name" value="Nudix_hydrolase"/>
</dbReference>
<dbReference type="EC" id="3.6.1.55" evidence="12"/>
<evidence type="ECO:0000256" key="8">
    <source>
        <dbReference type="ARBA" id="ARBA00022842"/>
    </source>
</evidence>
<evidence type="ECO:0000313" key="19">
    <source>
        <dbReference type="EMBL" id="EPE01852.1"/>
    </source>
</evidence>
<dbReference type="PANTHER" id="PTHR47707:SF1">
    <property type="entry name" value="NUDIX HYDROLASE FAMILY PROTEIN"/>
    <property type="match status" value="1"/>
</dbReference>
<dbReference type="GO" id="GO:0006281">
    <property type="term" value="P:DNA repair"/>
    <property type="evidence" value="ECO:0007669"/>
    <property type="project" value="UniProtKB-KW"/>
</dbReference>
<dbReference type="HOGENOM" id="CLU_1160627_0_0_4"/>
<evidence type="ECO:0000256" key="5">
    <source>
        <dbReference type="ARBA" id="ARBA00022723"/>
    </source>
</evidence>
<feature type="domain" description="Nudix hydrolase" evidence="18">
    <location>
        <begin position="5"/>
        <end position="130"/>
    </location>
</feature>
<sequence length="227" mass="25544">MSDNIVEVAVGVLIREDGRMLLSSRPEGKPYAGYWEFPGGKLEKGETVHQALARELNEELGLAVSYSTPWFVKEHRYPHAHVRLHFRRSHDFAGTPVPKEGQQCGFYAADERTPGLMLPVDQVIVNRVELPEVFEESDNLLTLTREALAATVVRDRRYRWVGARAETMDEVLKCVAMDYDFVIVPPEKFESLLLNGEPRLPMYVDGAAAADLETWQAKGAHGVKPLI</sequence>
<name>S3BN67_9BURK</name>
<proteinExistence type="inferred from homology"/>
<gene>
    <name evidence="19" type="ORF">HMPREF1476_00082</name>
</gene>
<keyword evidence="9" id="KW-0234">DNA repair</keyword>
<keyword evidence="20" id="KW-1185">Reference proteome</keyword>
<evidence type="ECO:0000256" key="9">
    <source>
        <dbReference type="ARBA" id="ARBA00023204"/>
    </source>
</evidence>
<dbReference type="GO" id="GO:0006260">
    <property type="term" value="P:DNA replication"/>
    <property type="evidence" value="ECO:0007669"/>
    <property type="project" value="UniProtKB-KW"/>
</dbReference>
<dbReference type="PANTHER" id="PTHR47707">
    <property type="entry name" value="8-OXO-DGTP DIPHOSPHATASE"/>
    <property type="match status" value="1"/>
</dbReference>
<evidence type="ECO:0000256" key="16">
    <source>
        <dbReference type="ARBA" id="ARBA00042798"/>
    </source>
</evidence>
<dbReference type="Proteomes" id="UP000014400">
    <property type="component" value="Unassembled WGS sequence"/>
</dbReference>